<evidence type="ECO:0000313" key="3">
    <source>
        <dbReference type="Proteomes" id="UP000285326"/>
    </source>
</evidence>
<sequence length="120" mass="13897">MWFGAVGRVCFSVLLISLFILDVKGNDFAFTPLTHSVKCGREKPISSEEYDILALKGCENLKHEEDNPNQCSHHSGCFYNRRKNVNFPKPYVDGRFRNKGENLYLIKIPPKKNFKELRTM</sequence>
<protein>
    <recommendedName>
        <fullName evidence="4">Secreted effector protein</fullName>
    </recommendedName>
</protein>
<evidence type="ECO:0008006" key="4">
    <source>
        <dbReference type="Google" id="ProtNLM"/>
    </source>
</evidence>
<gene>
    <name evidence="2" type="ORF">GcM1_151011</name>
</gene>
<proteinExistence type="predicted"/>
<evidence type="ECO:0000313" key="2">
    <source>
        <dbReference type="EMBL" id="RKF83925.1"/>
    </source>
</evidence>
<feature type="chain" id="PRO_5019089931" description="Secreted effector protein" evidence="1">
    <location>
        <begin position="26"/>
        <end position="120"/>
    </location>
</feature>
<organism evidence="2 3">
    <name type="scientific">Golovinomyces cichoracearum</name>
    <dbReference type="NCBI Taxonomy" id="62708"/>
    <lineage>
        <taxon>Eukaryota</taxon>
        <taxon>Fungi</taxon>
        <taxon>Dikarya</taxon>
        <taxon>Ascomycota</taxon>
        <taxon>Pezizomycotina</taxon>
        <taxon>Leotiomycetes</taxon>
        <taxon>Erysiphales</taxon>
        <taxon>Erysiphaceae</taxon>
        <taxon>Golovinomyces</taxon>
    </lineage>
</organism>
<feature type="signal peptide" evidence="1">
    <location>
        <begin position="1"/>
        <end position="25"/>
    </location>
</feature>
<evidence type="ECO:0000256" key="1">
    <source>
        <dbReference type="SAM" id="SignalP"/>
    </source>
</evidence>
<dbReference type="EMBL" id="MCBS01015120">
    <property type="protein sequence ID" value="RKF83925.1"/>
    <property type="molecule type" value="Genomic_DNA"/>
</dbReference>
<dbReference type="Proteomes" id="UP000285326">
    <property type="component" value="Unassembled WGS sequence"/>
</dbReference>
<keyword evidence="1" id="KW-0732">Signal</keyword>
<name>A0A420JAT4_9PEZI</name>
<reference evidence="2 3" key="1">
    <citation type="journal article" date="2018" name="BMC Genomics">
        <title>Comparative genome analyses reveal sequence features reflecting distinct modes of host-adaptation between dicot and monocot powdery mildew.</title>
        <authorList>
            <person name="Wu Y."/>
            <person name="Ma X."/>
            <person name="Pan Z."/>
            <person name="Kale S.D."/>
            <person name="Song Y."/>
            <person name="King H."/>
            <person name="Zhang Q."/>
            <person name="Presley C."/>
            <person name="Deng X."/>
            <person name="Wei C.I."/>
            <person name="Xiao S."/>
        </authorList>
    </citation>
    <scope>NUCLEOTIDE SEQUENCE [LARGE SCALE GENOMIC DNA]</scope>
    <source>
        <strain evidence="2">UMSG1</strain>
    </source>
</reference>
<comment type="caution">
    <text evidence="2">The sequence shown here is derived from an EMBL/GenBank/DDBJ whole genome shotgun (WGS) entry which is preliminary data.</text>
</comment>
<accession>A0A420JAT4</accession>
<dbReference type="AlphaFoldDB" id="A0A420JAT4"/>